<proteinExistence type="predicted"/>
<gene>
    <name evidence="1" type="ORF">P255_02963</name>
</gene>
<keyword evidence="2" id="KW-1185">Reference proteome</keyword>
<organism evidence="1 2">
    <name type="scientific">Acinetobacter brisouii CIP 110357</name>
    <dbReference type="NCBI Taxonomy" id="1341683"/>
    <lineage>
        <taxon>Bacteria</taxon>
        <taxon>Pseudomonadati</taxon>
        <taxon>Pseudomonadota</taxon>
        <taxon>Gammaproteobacteria</taxon>
        <taxon>Moraxellales</taxon>
        <taxon>Moraxellaceae</taxon>
        <taxon>Acinetobacter</taxon>
    </lineage>
</organism>
<evidence type="ECO:0000313" key="1">
    <source>
        <dbReference type="EMBL" id="ESK47481.1"/>
    </source>
</evidence>
<dbReference type="HOGENOM" id="CLU_2696050_0_0_6"/>
<name>V2UG42_9GAMM</name>
<accession>V2UG42</accession>
<comment type="caution">
    <text evidence="1">The sequence shown here is derived from an EMBL/GenBank/DDBJ whole genome shotgun (WGS) entry which is preliminary data.</text>
</comment>
<protein>
    <submittedName>
        <fullName evidence="1">Uncharacterized protein</fullName>
    </submittedName>
</protein>
<sequence>MLNFWLVIMCCFLTGGFIGAAVGYKLTVNIIKKDIQFNKNLILGKHLYRVLYVQDLSKNLETPLAILEAERKC</sequence>
<dbReference type="Proteomes" id="UP000018418">
    <property type="component" value="Unassembled WGS sequence"/>
</dbReference>
<evidence type="ECO:0000313" key="2">
    <source>
        <dbReference type="Proteomes" id="UP000018418"/>
    </source>
</evidence>
<dbReference type="AlphaFoldDB" id="V2UG42"/>
<reference evidence="1 2" key="1">
    <citation type="submission" date="2013-10" db="EMBL/GenBank/DDBJ databases">
        <title>The Genome Sequence of Acinetobacter brisouii CIP 110357.</title>
        <authorList>
            <consortium name="The Broad Institute Genomics Platform"/>
            <consortium name="The Broad Institute Genome Sequencing Center for Infectious Disease"/>
            <person name="Cerqueira G."/>
            <person name="Feldgarden M."/>
            <person name="Courvalin P."/>
            <person name="Grillot-Courvalin C."/>
            <person name="Clermont D."/>
            <person name="Rocha E."/>
            <person name="Yoon E.-J."/>
            <person name="Nemec A."/>
            <person name="Young S.K."/>
            <person name="Zeng Q."/>
            <person name="Gargeya S."/>
            <person name="Fitzgerald M."/>
            <person name="Abouelleil A."/>
            <person name="Alvarado L."/>
            <person name="Berlin A.M."/>
            <person name="Chapman S.B."/>
            <person name="Gainer-Dewar J."/>
            <person name="Goldberg J."/>
            <person name="Gnerre S."/>
            <person name="Griggs A."/>
            <person name="Gujja S."/>
            <person name="Hansen M."/>
            <person name="Howarth C."/>
            <person name="Imamovic A."/>
            <person name="Ireland A."/>
            <person name="Larimer J."/>
            <person name="McCowan C."/>
            <person name="Murphy C."/>
            <person name="Pearson M."/>
            <person name="Poon T.W."/>
            <person name="Priest M."/>
            <person name="Roberts A."/>
            <person name="Saif S."/>
            <person name="Shea T."/>
            <person name="Sykes S."/>
            <person name="Wortman J."/>
            <person name="Nusbaum C."/>
            <person name="Birren B."/>
        </authorList>
    </citation>
    <scope>NUCLEOTIDE SEQUENCE [LARGE SCALE GENOMIC DNA]</scope>
    <source>
        <strain evidence="1 2">CIP 110357</strain>
    </source>
</reference>
<dbReference type="EMBL" id="AYEU01000015">
    <property type="protein sequence ID" value="ESK47481.1"/>
    <property type="molecule type" value="Genomic_DNA"/>
</dbReference>